<gene>
    <name evidence="3" type="ORF">PYW07_007888</name>
</gene>
<feature type="compositionally biased region" description="Polar residues" evidence="1">
    <location>
        <begin position="184"/>
        <end position="208"/>
    </location>
</feature>
<dbReference type="Gene3D" id="1.20.890.10">
    <property type="entry name" value="cAMP-dependent protein kinase regulatory subunit, dimerization-anchoring domain"/>
    <property type="match status" value="1"/>
</dbReference>
<dbReference type="SUPFAM" id="SSF47391">
    <property type="entry name" value="Dimerization-anchoring domain of cAMP-dependent PK regulatory subunit"/>
    <property type="match status" value="1"/>
</dbReference>
<dbReference type="Pfam" id="PF02197">
    <property type="entry name" value="RIIa"/>
    <property type="match status" value="1"/>
</dbReference>
<feature type="region of interest" description="Disordered" evidence="1">
    <location>
        <begin position="261"/>
        <end position="281"/>
    </location>
</feature>
<evidence type="ECO:0000259" key="2">
    <source>
        <dbReference type="SMART" id="SM00394"/>
    </source>
</evidence>
<name>A0AAD7YR85_MYTSE</name>
<evidence type="ECO:0000256" key="1">
    <source>
        <dbReference type="SAM" id="MobiDB-lite"/>
    </source>
</evidence>
<dbReference type="Gene3D" id="1.20.5.190">
    <property type="match status" value="1"/>
</dbReference>
<feature type="region of interest" description="Disordered" evidence="1">
    <location>
        <begin position="483"/>
        <end position="511"/>
    </location>
</feature>
<evidence type="ECO:0000313" key="3">
    <source>
        <dbReference type="EMBL" id="KAJ8723908.1"/>
    </source>
</evidence>
<dbReference type="CDD" id="cd12100">
    <property type="entry name" value="DD_CABYR_SP17"/>
    <property type="match status" value="1"/>
</dbReference>
<feature type="compositionally biased region" description="Polar residues" evidence="1">
    <location>
        <begin position="493"/>
        <end position="511"/>
    </location>
</feature>
<comment type="caution">
    <text evidence="3">The sequence shown here is derived from an EMBL/GenBank/DDBJ whole genome shotgun (WGS) entry which is preliminary data.</text>
</comment>
<reference evidence="3" key="1">
    <citation type="submission" date="2023-03" db="EMBL/GenBank/DDBJ databases">
        <title>Chromosome-level genomes of two armyworms, Mythimna separata and Mythimna loreyi, provide insights into the biosynthesis and reception of sex pheromones.</title>
        <authorList>
            <person name="Zhao H."/>
        </authorList>
    </citation>
    <scope>NUCLEOTIDE SEQUENCE</scope>
    <source>
        <strain evidence="3">BeijingLab</strain>
        <tissue evidence="3">Pupa</tissue>
    </source>
</reference>
<proteinExistence type="predicted"/>
<dbReference type="Pfam" id="PF00612">
    <property type="entry name" value="IQ"/>
    <property type="match status" value="1"/>
</dbReference>
<dbReference type="SMART" id="SM00394">
    <property type="entry name" value="RIIa"/>
    <property type="match status" value="1"/>
</dbReference>
<feature type="compositionally biased region" description="Basic and acidic residues" evidence="1">
    <location>
        <begin position="83"/>
        <end position="92"/>
    </location>
</feature>
<feature type="domain" description="RIIa" evidence="2">
    <location>
        <begin position="19"/>
        <end position="56"/>
    </location>
</feature>
<dbReference type="EMBL" id="JARGEI010000011">
    <property type="protein sequence ID" value="KAJ8723908.1"/>
    <property type="molecule type" value="Genomic_DNA"/>
</dbReference>
<evidence type="ECO:0000313" key="4">
    <source>
        <dbReference type="Proteomes" id="UP001231518"/>
    </source>
</evidence>
<feature type="compositionally biased region" description="Basic and acidic residues" evidence="1">
    <location>
        <begin position="153"/>
        <end position="163"/>
    </location>
</feature>
<protein>
    <recommendedName>
        <fullName evidence="2">RIIa domain-containing protein</fullName>
    </recommendedName>
</protein>
<dbReference type="PROSITE" id="PS50096">
    <property type="entry name" value="IQ"/>
    <property type="match status" value="1"/>
</dbReference>
<accession>A0AAD7YR85</accession>
<organism evidence="3 4">
    <name type="scientific">Mythimna separata</name>
    <name type="common">Oriental armyworm</name>
    <name type="synonym">Pseudaletia separata</name>
    <dbReference type="NCBI Taxonomy" id="271217"/>
    <lineage>
        <taxon>Eukaryota</taxon>
        <taxon>Metazoa</taxon>
        <taxon>Ecdysozoa</taxon>
        <taxon>Arthropoda</taxon>
        <taxon>Hexapoda</taxon>
        <taxon>Insecta</taxon>
        <taxon>Pterygota</taxon>
        <taxon>Neoptera</taxon>
        <taxon>Endopterygota</taxon>
        <taxon>Lepidoptera</taxon>
        <taxon>Glossata</taxon>
        <taxon>Ditrysia</taxon>
        <taxon>Noctuoidea</taxon>
        <taxon>Noctuidae</taxon>
        <taxon>Noctuinae</taxon>
        <taxon>Hadenini</taxon>
        <taxon>Mythimna</taxon>
    </lineage>
</organism>
<dbReference type="AlphaFoldDB" id="A0AAD7YR85"/>
<keyword evidence="4" id="KW-1185">Reference proteome</keyword>
<dbReference type="InterPro" id="IPR047579">
    <property type="entry name" value="DD_CABYR_SP17"/>
</dbReference>
<feature type="compositionally biased region" description="Basic and acidic residues" evidence="1">
    <location>
        <begin position="170"/>
        <end position="183"/>
    </location>
</feature>
<feature type="region of interest" description="Disordered" evidence="1">
    <location>
        <begin position="135"/>
        <end position="217"/>
    </location>
</feature>
<feature type="region of interest" description="Disordered" evidence="1">
    <location>
        <begin position="77"/>
        <end position="113"/>
    </location>
</feature>
<feature type="compositionally biased region" description="Polar residues" evidence="1">
    <location>
        <begin position="93"/>
        <end position="106"/>
    </location>
</feature>
<dbReference type="SMART" id="SM00015">
    <property type="entry name" value="IQ"/>
    <property type="match status" value="2"/>
</dbReference>
<dbReference type="Proteomes" id="UP001231518">
    <property type="component" value="Chromosome 20"/>
</dbReference>
<dbReference type="InterPro" id="IPR000048">
    <property type="entry name" value="IQ_motif_EF-hand-BS"/>
</dbReference>
<sequence length="784" mass="87344">MRLTGSRAYYRTTPPKMPPGLVELIEGLTREVLKNNPSDVYGFCAGHVQQLLEIRDGPLKKKTLTLEEKIAKAQEKVRKRAEQRRQQYDKELLNQQSGSEIQATSINKDDKPPILLQEATAVPLLKNPTLNEQDLNETSEIESSHEVSTPSEDTQHQEIKESGQDDDLKDEVKSEPKDTKCDSKSNTNLAQLSDETSDSNIIQDSTLNEPPKTDTPASEVEMLDDLRAPIANEENTQAKEQSFKEDQIFVAEVSALPEFTEGTHDPEQHLSTPIESDNDKKVSDVVSQIENTTDVDDANSTQEVNVISNEIADTPSDNITLPLNTEENKNSTESIQNVIDPDVINHSNKDDTALTTNNDDTVNKNEEDLQETNTFDISFKESPTVELQDPQINPDMLESLLETHTDGDVETLLTQDTNVELNSSFVDMQQDAFKHTTANTKLSEDYKNNSEINGIIDAHEELEDKTLHKNGTSNIDLIENNDKENDAIDNNGDENTSTKLNENPQINNQDGNMDLETAAVTIQKVFRTFLFKSRASTFDDTGRDETMFLNETDKEKEECDFPLAGSLNERRPHGLTRMDTVLQTVNEEKSLSLSTDDSSTMSSAATIIQAHVRGFLVRNKLNSNKTASSNSLAATNSNEPSLTSLEMDNEQNKNKTVLNIHIVPEGEEHQPENNVVKDVLAEGTIAEEGKIEAHAESIALETNASDNAENVAKPKESVEKMNSDEMDVVTPFNSNEDNNSSDVRLMHSGEFHDAVLPTKVLRSDTTVASEFKNVLVYFLLWNHS</sequence>
<dbReference type="InterPro" id="IPR003117">
    <property type="entry name" value="cAMP_dep_PK_reg_su_I/II_a/b"/>
</dbReference>